<evidence type="ECO:0000256" key="10">
    <source>
        <dbReference type="SAM" id="MobiDB-lite"/>
    </source>
</evidence>
<dbReference type="SUPFAM" id="SSF56235">
    <property type="entry name" value="N-terminal nucleophile aminohydrolases (Ntn hydrolases)"/>
    <property type="match status" value="1"/>
</dbReference>
<dbReference type="InterPro" id="IPR029055">
    <property type="entry name" value="Ntn_hydrolases_N"/>
</dbReference>
<dbReference type="Gene3D" id="1.10.246.130">
    <property type="match status" value="1"/>
</dbReference>
<dbReference type="PANTHER" id="PTHR43199:SF1">
    <property type="entry name" value="GLUTATHIONE HYDROLASE PROENZYME"/>
    <property type="match status" value="1"/>
</dbReference>
<dbReference type="NCBIfam" id="TIGR00066">
    <property type="entry name" value="g_glut_trans"/>
    <property type="match status" value="1"/>
</dbReference>
<dbReference type="PRINTS" id="PR01210">
    <property type="entry name" value="GGTRANSPTASE"/>
</dbReference>
<evidence type="ECO:0000313" key="12">
    <source>
        <dbReference type="Proteomes" id="UP001427805"/>
    </source>
</evidence>
<dbReference type="InterPro" id="IPR051792">
    <property type="entry name" value="GGT_bact"/>
</dbReference>
<keyword evidence="6 9" id="KW-0865">Zymogen</keyword>
<dbReference type="PANTHER" id="PTHR43199">
    <property type="entry name" value="GLUTATHIONE HYDROLASE"/>
    <property type="match status" value="1"/>
</dbReference>
<evidence type="ECO:0000256" key="2">
    <source>
        <dbReference type="ARBA" id="ARBA00001089"/>
    </source>
</evidence>
<gene>
    <name evidence="11" type="primary">ggt</name>
    <name evidence="11" type="ORF">TPR58_17415</name>
</gene>
<comment type="catalytic activity">
    <reaction evidence="8 9">
        <text>an N-terminal (5-L-glutamyl)-[peptide] + an alpha-amino acid = 5-L-glutamyl amino acid + an N-terminal L-alpha-aminoacyl-[peptide]</text>
        <dbReference type="Rhea" id="RHEA:23904"/>
        <dbReference type="Rhea" id="RHEA-COMP:9780"/>
        <dbReference type="Rhea" id="RHEA-COMP:9795"/>
        <dbReference type="ChEBI" id="CHEBI:77644"/>
        <dbReference type="ChEBI" id="CHEBI:78597"/>
        <dbReference type="ChEBI" id="CHEBI:78599"/>
        <dbReference type="ChEBI" id="CHEBI:78608"/>
        <dbReference type="EC" id="2.3.2.2"/>
    </reaction>
</comment>
<accession>A0ABV0BBK9</accession>
<dbReference type="InterPro" id="IPR043138">
    <property type="entry name" value="GGT_lsub"/>
</dbReference>
<evidence type="ECO:0000256" key="7">
    <source>
        <dbReference type="ARBA" id="ARBA00023315"/>
    </source>
</evidence>
<comment type="subunit">
    <text evidence="9">This enzyme consists of two polypeptide chains, which are synthesized in precursor form from a single polypeptide.</text>
</comment>
<comment type="similarity">
    <text evidence="3 9">Belongs to the gamma-glutamyltransferase family.</text>
</comment>
<evidence type="ECO:0000256" key="1">
    <source>
        <dbReference type="ARBA" id="ARBA00001049"/>
    </source>
</evidence>
<comment type="catalytic activity">
    <reaction evidence="1 9">
        <text>an S-substituted glutathione + H2O = an S-substituted L-cysteinylglycine + L-glutamate</text>
        <dbReference type="Rhea" id="RHEA:59468"/>
        <dbReference type="ChEBI" id="CHEBI:15377"/>
        <dbReference type="ChEBI" id="CHEBI:29985"/>
        <dbReference type="ChEBI" id="CHEBI:90779"/>
        <dbReference type="ChEBI" id="CHEBI:143103"/>
        <dbReference type="EC" id="3.4.19.13"/>
    </reaction>
</comment>
<dbReference type="GO" id="GO:0103068">
    <property type="term" value="F:leukotriene C4 gamma-glutamyl transferase activity"/>
    <property type="evidence" value="ECO:0007669"/>
    <property type="project" value="UniProtKB-EC"/>
</dbReference>
<protein>
    <recommendedName>
        <fullName evidence="9">Glutathione hydrolase proenzyme</fullName>
        <ecNumber evidence="9">2.3.2.2</ecNumber>
        <ecNumber evidence="9">3.4.19.13</ecNumber>
    </recommendedName>
    <component>
        <recommendedName>
            <fullName evidence="9">Glutathione hydrolase large chain</fullName>
        </recommendedName>
    </component>
    <component>
        <recommendedName>
            <fullName evidence="9">Glutathione hydrolase small chain</fullName>
        </recommendedName>
    </component>
</protein>
<proteinExistence type="inferred from homology"/>
<keyword evidence="5 9" id="KW-0378">Hydrolase</keyword>
<dbReference type="EC" id="2.3.2.2" evidence="9"/>
<evidence type="ECO:0000256" key="4">
    <source>
        <dbReference type="ARBA" id="ARBA00022679"/>
    </source>
</evidence>
<comment type="PTM">
    <text evidence="9">Cleaved by autocatalysis into a large and a small subunit.</text>
</comment>
<evidence type="ECO:0000313" key="11">
    <source>
        <dbReference type="EMBL" id="MEN3748958.1"/>
    </source>
</evidence>
<sequence>MTGRNASARSERMARVRMALASLLLLALAIAGLQAARAQGVVSAADPRASEAGVEMLRAGGSAADAALAMMLTLTVVEPQSSGIGGGGFFVHHDAARGLIDTIDGRERAPAAARPDRFLGADGKPLPYDRAYPGGLSVGIPGNIRLAEQAHRRWGKLPWARLFEPAIRHAEQGYIVSPMMARFIAGSAGRWRDFPDTQALYAPGGTPLPVGATVRNPKLAALLRRIAAEGPDAFYRGDNAGAIIGAVGGSRLNPAVITAADLGGYTATPRNAVCVRYRVYKICGMGPPSSGATTVFGILGMIERFDIGSMGADSPDAWHVVAEAMRLSYADRGQYIGDPDFVAVPLTGLIDPAYLARRSRLIRMDRAMPSVRHGTPPGAAPRGAPTKSTEKGTTHFSAVDAEGNVVAMTSTIEDIWGSQLMANGMMLNNELTDFSLAPVRDGLAVANRVQAGKRPLSSMSPTIVYDAQDRPILALGSAGGPRIIMHVTKTLIGVLDFGLSAEEAIALPNLFFDGNTVLMERSARTGPIVAGLRAKGHSARQVSLGSKVNAVQRVGDGWQGAADPRSEGTALAQ</sequence>
<evidence type="ECO:0000256" key="3">
    <source>
        <dbReference type="ARBA" id="ARBA00009381"/>
    </source>
</evidence>
<reference evidence="11 12" key="1">
    <citation type="submission" date="2024-05" db="EMBL/GenBank/DDBJ databases">
        <title>Sphingomonas sp. HF-S3 16S ribosomal RNA gene Genome sequencing and assembly.</title>
        <authorList>
            <person name="Lee H."/>
        </authorList>
    </citation>
    <scope>NUCLEOTIDE SEQUENCE [LARGE SCALE GENOMIC DNA]</scope>
    <source>
        <strain evidence="11 12">HF-S3</strain>
    </source>
</reference>
<feature type="region of interest" description="Disordered" evidence="10">
    <location>
        <begin position="369"/>
        <end position="391"/>
    </location>
</feature>
<evidence type="ECO:0000256" key="8">
    <source>
        <dbReference type="ARBA" id="ARBA00047417"/>
    </source>
</evidence>
<dbReference type="EC" id="3.4.19.13" evidence="9"/>
<keyword evidence="12" id="KW-1185">Reference proteome</keyword>
<evidence type="ECO:0000256" key="6">
    <source>
        <dbReference type="ARBA" id="ARBA00023145"/>
    </source>
</evidence>
<comment type="catalytic activity">
    <reaction evidence="2 9">
        <text>glutathione + H2O = L-cysteinylglycine + L-glutamate</text>
        <dbReference type="Rhea" id="RHEA:28807"/>
        <dbReference type="ChEBI" id="CHEBI:15377"/>
        <dbReference type="ChEBI" id="CHEBI:29985"/>
        <dbReference type="ChEBI" id="CHEBI:57925"/>
        <dbReference type="ChEBI" id="CHEBI:61694"/>
        <dbReference type="EC" id="3.4.19.13"/>
    </reaction>
</comment>
<dbReference type="InterPro" id="IPR043137">
    <property type="entry name" value="GGT_ssub_C"/>
</dbReference>
<evidence type="ECO:0000256" key="9">
    <source>
        <dbReference type="RuleBase" id="RU368036"/>
    </source>
</evidence>
<keyword evidence="7 9" id="KW-0012">Acyltransferase</keyword>
<comment type="pathway">
    <text evidence="9">Sulfur metabolism; glutathione metabolism.</text>
</comment>
<dbReference type="EMBL" id="JBDIZK010000011">
    <property type="protein sequence ID" value="MEN3748958.1"/>
    <property type="molecule type" value="Genomic_DNA"/>
</dbReference>
<organism evidence="11 12">
    <name type="scientific">Sphingomonas rustica</name>
    <dbReference type="NCBI Taxonomy" id="3103142"/>
    <lineage>
        <taxon>Bacteria</taxon>
        <taxon>Pseudomonadati</taxon>
        <taxon>Pseudomonadota</taxon>
        <taxon>Alphaproteobacteria</taxon>
        <taxon>Sphingomonadales</taxon>
        <taxon>Sphingomonadaceae</taxon>
        <taxon>Sphingomonas</taxon>
    </lineage>
</organism>
<keyword evidence="9" id="KW-0317">Glutathione biosynthesis</keyword>
<dbReference type="Gene3D" id="3.60.20.40">
    <property type="match status" value="1"/>
</dbReference>
<feature type="compositionally biased region" description="Low complexity" evidence="10">
    <location>
        <begin position="374"/>
        <end position="386"/>
    </location>
</feature>
<keyword evidence="4 9" id="KW-0808">Transferase</keyword>
<evidence type="ECO:0000256" key="5">
    <source>
        <dbReference type="ARBA" id="ARBA00022801"/>
    </source>
</evidence>
<dbReference type="Proteomes" id="UP001427805">
    <property type="component" value="Unassembled WGS sequence"/>
</dbReference>
<name>A0ABV0BBK9_9SPHN</name>
<dbReference type="Pfam" id="PF01019">
    <property type="entry name" value="G_glu_transpept"/>
    <property type="match status" value="1"/>
</dbReference>
<dbReference type="RefSeq" id="WP_346248002.1">
    <property type="nucleotide sequence ID" value="NZ_JBDIZK010000011.1"/>
</dbReference>
<comment type="caution">
    <text evidence="11">The sequence shown here is derived from an EMBL/GenBank/DDBJ whole genome shotgun (WGS) entry which is preliminary data.</text>
</comment>
<dbReference type="InterPro" id="IPR000101">
    <property type="entry name" value="GGT_peptidase"/>
</dbReference>